<protein>
    <submittedName>
        <fullName evidence="2">Uncharacterized protein</fullName>
    </submittedName>
</protein>
<reference evidence="2 3" key="1">
    <citation type="journal article" date="2016" name="Sci. Rep.">
        <title>Draft genome sequencing and secretome analysis of fungal phytopathogen Ascochyta rabiei provides insight into the necrotrophic effector repertoire.</title>
        <authorList>
            <person name="Verma S."/>
            <person name="Gazara R.K."/>
            <person name="Nizam S."/>
            <person name="Parween S."/>
            <person name="Chattopadhyay D."/>
            <person name="Verma P.K."/>
        </authorList>
    </citation>
    <scope>NUCLEOTIDE SEQUENCE [LARGE SCALE GENOMIC DNA]</scope>
    <source>
        <strain evidence="2 3">ArDII</strain>
    </source>
</reference>
<evidence type="ECO:0000313" key="3">
    <source>
        <dbReference type="Proteomes" id="UP000076837"/>
    </source>
</evidence>
<proteinExistence type="predicted"/>
<name>A0A163M9V6_DIDRA</name>
<dbReference type="Proteomes" id="UP000076837">
    <property type="component" value="Unassembled WGS sequence"/>
</dbReference>
<accession>A0A163M9V6</accession>
<evidence type="ECO:0000256" key="1">
    <source>
        <dbReference type="SAM" id="MobiDB-lite"/>
    </source>
</evidence>
<sequence>MSSIALGPLPQSADKQLLFSRLGLNEQVHKMLLVNGPVELGRYHADIVIVQGEAQAARDRLSRNQINLTDQSRADPLVTAPYKWDEISETAKHYEILTVVNNAGPQTRPYYGMGRYTTNVSEESWVARWYLWHSFRYRDNRDHRPRTGASSGNQAYGGKYLPGELETS</sequence>
<comment type="caution">
    <text evidence="2">The sequence shown here is derived from an EMBL/GenBank/DDBJ whole genome shotgun (WGS) entry which is preliminary data.</text>
</comment>
<organism evidence="2 3">
    <name type="scientific">Didymella rabiei</name>
    <name type="common">Chickpea ascochyta blight fungus</name>
    <name type="synonym">Mycosphaerella rabiei</name>
    <dbReference type="NCBI Taxonomy" id="5454"/>
    <lineage>
        <taxon>Eukaryota</taxon>
        <taxon>Fungi</taxon>
        <taxon>Dikarya</taxon>
        <taxon>Ascomycota</taxon>
        <taxon>Pezizomycotina</taxon>
        <taxon>Dothideomycetes</taxon>
        <taxon>Pleosporomycetidae</taxon>
        <taxon>Pleosporales</taxon>
        <taxon>Pleosporineae</taxon>
        <taxon>Didymellaceae</taxon>
        <taxon>Ascochyta</taxon>
    </lineage>
</organism>
<feature type="region of interest" description="Disordered" evidence="1">
    <location>
        <begin position="142"/>
        <end position="168"/>
    </location>
</feature>
<keyword evidence="3" id="KW-1185">Reference proteome</keyword>
<evidence type="ECO:0000313" key="2">
    <source>
        <dbReference type="EMBL" id="KZM28529.1"/>
    </source>
</evidence>
<gene>
    <name evidence="2" type="ORF">ST47_g335</name>
</gene>
<dbReference type="AlphaFoldDB" id="A0A163M9V6"/>
<dbReference type="EMBL" id="JYNV01000015">
    <property type="protein sequence ID" value="KZM28529.1"/>
    <property type="molecule type" value="Genomic_DNA"/>
</dbReference>